<dbReference type="EMBL" id="CAKMRJ010005672">
    <property type="protein sequence ID" value="CAH1451111.1"/>
    <property type="molecule type" value="Genomic_DNA"/>
</dbReference>
<protein>
    <submittedName>
        <fullName evidence="2">Uncharacterized protein</fullName>
    </submittedName>
</protein>
<comment type="caution">
    <text evidence="2">The sequence shown here is derived from an EMBL/GenBank/DDBJ whole genome shotgun (WGS) entry which is preliminary data.</text>
</comment>
<evidence type="ECO:0000256" key="1">
    <source>
        <dbReference type="SAM" id="MobiDB-lite"/>
    </source>
</evidence>
<name>A0AAU9PLI1_9ASTR</name>
<accession>A0AAU9PLI1</accession>
<evidence type="ECO:0000313" key="2">
    <source>
        <dbReference type="EMBL" id="CAH1451111.1"/>
    </source>
</evidence>
<feature type="compositionally biased region" description="Basic and acidic residues" evidence="1">
    <location>
        <begin position="70"/>
        <end position="82"/>
    </location>
</feature>
<keyword evidence="3" id="KW-1185">Reference proteome</keyword>
<proteinExistence type="predicted"/>
<evidence type="ECO:0000313" key="3">
    <source>
        <dbReference type="Proteomes" id="UP001157418"/>
    </source>
</evidence>
<gene>
    <name evidence="2" type="ORF">LVIROSA_LOCUS36486</name>
</gene>
<feature type="region of interest" description="Disordered" evidence="1">
    <location>
        <begin position="61"/>
        <end position="85"/>
    </location>
</feature>
<dbReference type="AlphaFoldDB" id="A0AAU9PLI1"/>
<organism evidence="2 3">
    <name type="scientific">Lactuca virosa</name>
    <dbReference type="NCBI Taxonomy" id="75947"/>
    <lineage>
        <taxon>Eukaryota</taxon>
        <taxon>Viridiplantae</taxon>
        <taxon>Streptophyta</taxon>
        <taxon>Embryophyta</taxon>
        <taxon>Tracheophyta</taxon>
        <taxon>Spermatophyta</taxon>
        <taxon>Magnoliopsida</taxon>
        <taxon>eudicotyledons</taxon>
        <taxon>Gunneridae</taxon>
        <taxon>Pentapetalae</taxon>
        <taxon>asterids</taxon>
        <taxon>campanulids</taxon>
        <taxon>Asterales</taxon>
        <taxon>Asteraceae</taxon>
        <taxon>Cichorioideae</taxon>
        <taxon>Cichorieae</taxon>
        <taxon>Lactucinae</taxon>
        <taxon>Lactuca</taxon>
    </lineage>
</organism>
<dbReference type="Proteomes" id="UP001157418">
    <property type="component" value="Unassembled WGS sequence"/>
</dbReference>
<sequence>MDTAAGTETEMDDRGKETAVESLLLLNSTTFHHGEKVLDYCRGGIHEAKDKAVLCSCKNVTNDSTQSTDPSHESGPEVHVSEAEDEDLQLDPIFSVPPSQFEGAAACDINDMLSSLAPLQSETSDDDVLMSKRDFKILNRKLKLLLEFSESISQPTPSTQFQMSEQFYTELKSKIDNQEKMIKDEIDRLVSEWSKKFAAQDTTIKSLVDGISSIQEKSKDFGKSIDTLVEEIRETQVVYSSDMQKKLVDTKEREAASKKFLDDALGHIKFLEPNVQVYDYKALT</sequence>
<reference evidence="2 3" key="1">
    <citation type="submission" date="2022-01" db="EMBL/GenBank/DDBJ databases">
        <authorList>
            <person name="Xiong W."/>
            <person name="Schranz E."/>
        </authorList>
    </citation>
    <scope>NUCLEOTIDE SEQUENCE [LARGE SCALE GENOMIC DNA]</scope>
</reference>